<sequence>MVTFLLTDVPVDIDRDPARLRAIQELSDPAYAAARPGLLQQVAHWLGEKFSELLNSLSGVPGGPLGLLLIIGLLIVLIVVVRLRVGKVGRAAQAARQVFSGRRRSADEYRKAAEQAAAQGQFADAVRERFRAIVRGLEERALLDSRSGRTADEAAAEAGALLPNLAADLAAGARQFDDVHYGGRAGTEAAYRALTDLDNRVRRERPVLVGA</sequence>
<feature type="domain" description="Protein-glutamine gamma-glutamyltransferase-like C-terminal" evidence="2">
    <location>
        <begin position="129"/>
        <end position="197"/>
    </location>
</feature>
<organism evidence="3 4">
    <name type="scientific">Amycolatopsis carbonis</name>
    <dbReference type="NCBI Taxonomy" id="715471"/>
    <lineage>
        <taxon>Bacteria</taxon>
        <taxon>Bacillati</taxon>
        <taxon>Actinomycetota</taxon>
        <taxon>Actinomycetes</taxon>
        <taxon>Pseudonocardiales</taxon>
        <taxon>Pseudonocardiaceae</taxon>
        <taxon>Amycolatopsis</taxon>
    </lineage>
</organism>
<gene>
    <name evidence="3" type="ORF">QRX50_01845</name>
</gene>
<dbReference type="KEGG" id="acab:QRX50_01845"/>
<dbReference type="RefSeq" id="WP_285970262.1">
    <property type="nucleotide sequence ID" value="NZ_CP127294.1"/>
</dbReference>
<evidence type="ECO:0000313" key="4">
    <source>
        <dbReference type="Proteomes" id="UP001236014"/>
    </source>
</evidence>
<reference evidence="3 4" key="1">
    <citation type="submission" date="2023-06" db="EMBL/GenBank/DDBJ databases">
        <authorList>
            <person name="Oyuntsetseg B."/>
            <person name="Kim S.B."/>
        </authorList>
    </citation>
    <scope>NUCLEOTIDE SEQUENCE [LARGE SCALE GENOMIC DNA]</scope>
    <source>
        <strain evidence="3 4">2-15</strain>
    </source>
</reference>
<dbReference type="EMBL" id="CP127294">
    <property type="protein sequence ID" value="WIX79577.1"/>
    <property type="molecule type" value="Genomic_DNA"/>
</dbReference>
<keyword evidence="1" id="KW-0812">Transmembrane</keyword>
<proteinExistence type="predicted"/>
<keyword evidence="4" id="KW-1185">Reference proteome</keyword>
<dbReference type="AlphaFoldDB" id="A0A9Y2IGZ7"/>
<name>A0A9Y2IGZ7_9PSEU</name>
<dbReference type="Pfam" id="PF13559">
    <property type="entry name" value="DUF4129"/>
    <property type="match status" value="1"/>
</dbReference>
<dbReference type="Proteomes" id="UP001236014">
    <property type="component" value="Chromosome"/>
</dbReference>
<accession>A0A9Y2IGZ7</accession>
<keyword evidence="1" id="KW-0472">Membrane</keyword>
<dbReference type="InterPro" id="IPR025403">
    <property type="entry name" value="TgpA-like_C"/>
</dbReference>
<evidence type="ECO:0000256" key="1">
    <source>
        <dbReference type="SAM" id="Phobius"/>
    </source>
</evidence>
<keyword evidence="1" id="KW-1133">Transmembrane helix</keyword>
<evidence type="ECO:0000313" key="3">
    <source>
        <dbReference type="EMBL" id="WIX79577.1"/>
    </source>
</evidence>
<evidence type="ECO:0000259" key="2">
    <source>
        <dbReference type="Pfam" id="PF13559"/>
    </source>
</evidence>
<protein>
    <submittedName>
        <fullName evidence="3">DUF4129 domain-containing protein</fullName>
    </submittedName>
</protein>
<feature type="transmembrane region" description="Helical" evidence="1">
    <location>
        <begin position="65"/>
        <end position="83"/>
    </location>
</feature>